<reference evidence="1 2" key="1">
    <citation type="submission" date="2019-12" db="EMBL/GenBank/DDBJ databases">
        <title>Full genome sequence of a Bacillus safensis strain isolated from commercially available natto in Indonesia.</title>
        <authorList>
            <person name="Yoshida M."/>
            <person name="Uomi M."/>
            <person name="Waturangi D."/>
            <person name="Ekaputri J.J."/>
            <person name="Setiamarga D.H.E."/>
        </authorList>
    </citation>
    <scope>NUCLEOTIDE SEQUENCE [LARGE SCALE GENOMIC DNA]</scope>
    <source>
        <strain evidence="1 2">IDN1</strain>
    </source>
</reference>
<protein>
    <submittedName>
        <fullName evidence="1">Uncharacterized protein</fullName>
    </submittedName>
</protein>
<sequence length="66" mass="7536">MENELNVSIITRGEKKVYVSGEEASRDTVSRLITSLLHLIRKGIEISERDVVYAIKMAQKKQAELF</sequence>
<name>A0A5S9MBA9_BACIA</name>
<dbReference type="Proteomes" id="UP000464658">
    <property type="component" value="Chromosome"/>
</dbReference>
<dbReference type="EMBL" id="AP021906">
    <property type="protein sequence ID" value="BBP90810.1"/>
    <property type="molecule type" value="Genomic_DNA"/>
</dbReference>
<organism evidence="1 2">
    <name type="scientific">Bacillus safensis</name>
    <dbReference type="NCBI Taxonomy" id="561879"/>
    <lineage>
        <taxon>Bacteria</taxon>
        <taxon>Bacillati</taxon>
        <taxon>Bacillota</taxon>
        <taxon>Bacilli</taxon>
        <taxon>Bacillales</taxon>
        <taxon>Bacillaceae</taxon>
        <taxon>Bacillus</taxon>
    </lineage>
</organism>
<evidence type="ECO:0000313" key="2">
    <source>
        <dbReference type="Proteomes" id="UP000464658"/>
    </source>
</evidence>
<evidence type="ECO:0000313" key="1">
    <source>
        <dbReference type="EMBL" id="BBP90810.1"/>
    </source>
</evidence>
<gene>
    <name evidence="1" type="ORF">BsIDN1_44280</name>
</gene>
<accession>A0A5S9MBA9</accession>
<dbReference type="AlphaFoldDB" id="A0A5S9MBA9"/>
<proteinExistence type="predicted"/>